<dbReference type="Proteomes" id="UP000647416">
    <property type="component" value="Unassembled WGS sequence"/>
</dbReference>
<protein>
    <submittedName>
        <fullName evidence="5">S-layer homology domain-containing protein</fullName>
    </submittedName>
</protein>
<organism evidence="5 6">
    <name type="scientific">Qingrenia yutianensis</name>
    <dbReference type="NCBI Taxonomy" id="2763676"/>
    <lineage>
        <taxon>Bacteria</taxon>
        <taxon>Bacillati</taxon>
        <taxon>Bacillota</taxon>
        <taxon>Clostridia</taxon>
        <taxon>Eubacteriales</taxon>
        <taxon>Oscillospiraceae</taxon>
        <taxon>Qingrenia</taxon>
    </lineage>
</organism>
<feature type="signal peptide" evidence="3">
    <location>
        <begin position="1"/>
        <end position="22"/>
    </location>
</feature>
<dbReference type="PANTHER" id="PTHR43308:SF5">
    <property type="entry name" value="S-LAYER PROTEIN _ PEPTIDOGLYCAN ENDO-BETA-N-ACETYLGLUCOSAMINIDASE"/>
    <property type="match status" value="1"/>
</dbReference>
<keyword evidence="3" id="KW-0732">Signal</keyword>
<feature type="chain" id="PRO_5039717491" evidence="3">
    <location>
        <begin position="23"/>
        <end position="501"/>
    </location>
</feature>
<evidence type="ECO:0000256" key="1">
    <source>
        <dbReference type="ARBA" id="ARBA00022737"/>
    </source>
</evidence>
<feature type="region of interest" description="Disordered" evidence="2">
    <location>
        <begin position="283"/>
        <end position="308"/>
    </location>
</feature>
<dbReference type="InterPro" id="IPR001119">
    <property type="entry name" value="SLH_dom"/>
</dbReference>
<dbReference type="RefSeq" id="WP_262432466.1">
    <property type="nucleotide sequence ID" value="NZ_JACRTE010000015.1"/>
</dbReference>
<keyword evidence="6" id="KW-1185">Reference proteome</keyword>
<dbReference type="Pfam" id="PF00395">
    <property type="entry name" value="SLH"/>
    <property type="match status" value="3"/>
</dbReference>
<dbReference type="PROSITE" id="PS51272">
    <property type="entry name" value="SLH"/>
    <property type="match status" value="3"/>
</dbReference>
<keyword evidence="1" id="KW-0677">Repeat</keyword>
<accession>A0A926FF54</accession>
<dbReference type="InterPro" id="IPR051465">
    <property type="entry name" value="Cell_Envelope_Struct_Comp"/>
</dbReference>
<evidence type="ECO:0000313" key="6">
    <source>
        <dbReference type="Proteomes" id="UP000647416"/>
    </source>
</evidence>
<dbReference type="AlphaFoldDB" id="A0A926FF54"/>
<evidence type="ECO:0000259" key="4">
    <source>
        <dbReference type="PROSITE" id="PS51272"/>
    </source>
</evidence>
<feature type="domain" description="SLH" evidence="4">
    <location>
        <begin position="444"/>
        <end position="501"/>
    </location>
</feature>
<name>A0A926FF54_9FIRM</name>
<evidence type="ECO:0000256" key="2">
    <source>
        <dbReference type="SAM" id="MobiDB-lite"/>
    </source>
</evidence>
<sequence length="501" mass="55722">MKNHIAAILAGALVFSASAVYASGTVSVSADPKTETVKVTALFDNDEKVSVSVFNANFTVNAVVSQKYNDEMFKRDFDAFSVKSDADKKLSIDYVKQLAKPGAFSYKSNGDKGRYAAYAVSETGESAFKYFTYIKESDYPAVLEEFNLLKSAAETENFMAYYEDVFFSNPNYSQLNDESRTLIAKELFGRKENYKSVDEISSDYILNADVLKFYELKETTDAVKFIVKNADLLGVADIDKNFLSANDTYKSSIAEYIRKKGAECYNGWRKVFAEAANQYGAGITEQDSGNGSGSKGGSGGGKKFSAPSNETNNNIWTVQSVWNDMDLSHWAYESVLRLNQRGVVSGYGNKNFCPDNNITRAEFLKIVLSATEIDIKGIDCTFKDVSKDDWFYSFAATAQKTEIANGDLYGNFSPNDKISRQDAVKILYNAAMFKTYAMKENREYTEFIDGESIADYAKTAVKQMYCANVINGYSDQSFKPTAYITRAESAKMVFSFLQSAV</sequence>
<comment type="caution">
    <text evidence="5">The sequence shown here is derived from an EMBL/GenBank/DDBJ whole genome shotgun (WGS) entry which is preliminary data.</text>
</comment>
<dbReference type="PANTHER" id="PTHR43308">
    <property type="entry name" value="OUTER MEMBRANE PROTEIN ALPHA-RELATED"/>
    <property type="match status" value="1"/>
</dbReference>
<reference evidence="5" key="1">
    <citation type="submission" date="2020-08" db="EMBL/GenBank/DDBJ databases">
        <title>Genome public.</title>
        <authorList>
            <person name="Liu C."/>
            <person name="Sun Q."/>
        </authorList>
    </citation>
    <scope>NUCLEOTIDE SEQUENCE</scope>
    <source>
        <strain evidence="5">NSJ-50</strain>
    </source>
</reference>
<proteinExistence type="predicted"/>
<evidence type="ECO:0000313" key="5">
    <source>
        <dbReference type="EMBL" id="MBC8597144.1"/>
    </source>
</evidence>
<feature type="domain" description="SLH" evidence="4">
    <location>
        <begin position="318"/>
        <end position="381"/>
    </location>
</feature>
<gene>
    <name evidence="5" type="ORF">H8706_09725</name>
</gene>
<dbReference type="EMBL" id="JACRTE010000015">
    <property type="protein sequence ID" value="MBC8597144.1"/>
    <property type="molecule type" value="Genomic_DNA"/>
</dbReference>
<feature type="domain" description="SLH" evidence="4">
    <location>
        <begin position="382"/>
        <end position="441"/>
    </location>
</feature>
<feature type="compositionally biased region" description="Gly residues" evidence="2">
    <location>
        <begin position="290"/>
        <end position="302"/>
    </location>
</feature>
<evidence type="ECO:0000256" key="3">
    <source>
        <dbReference type="SAM" id="SignalP"/>
    </source>
</evidence>